<comment type="similarity">
    <text evidence="2 6">Belongs to the MIP/aquaporin (TC 1.A.8) family.</text>
</comment>
<feature type="transmembrane region" description="Helical" evidence="7">
    <location>
        <begin position="116"/>
        <end position="137"/>
    </location>
</feature>
<dbReference type="GO" id="GO:0005886">
    <property type="term" value="C:plasma membrane"/>
    <property type="evidence" value="ECO:0007669"/>
    <property type="project" value="TreeGrafter"/>
</dbReference>
<keyword evidence="9" id="KW-1185">Reference proteome</keyword>
<keyword evidence="5 7" id="KW-0472">Membrane</keyword>
<feature type="transmembrane region" description="Helical" evidence="7">
    <location>
        <begin position="83"/>
        <end position="104"/>
    </location>
</feature>
<keyword evidence="6" id="KW-0813">Transport</keyword>
<sequence>MSDRTSPTFQSYDLRKGLANDGEWQADGVGSKVGDSTKSKNLNIDKRAHTYEEDNFTRFTDWDSANADPNAASRKYSLITKMIAEFLGDFTFVFIGTMQAVVVTGSSSESIVADNIVHAALAHGFTIFILVAALGHISGGHFNPAVSWAVCAAGKMPIYHLPFYWFAQLLGGFCGSLYSVLIMTQKQLDSSYAGATLLNPDNKWWEGMMSEAVVTYFLCHTILLTAADTDTNVLAPLAIGLTLSIDILATGSITGASMNPARSLGPNIVGQIFLDSNSIPAHFWSYHYIYWAGPLMGASVAVILYKLFEAREGRLLR</sequence>
<dbReference type="FunFam" id="1.20.1080.10:FF:000019">
    <property type="entry name" value="AQuaPorin or aquaglyceroporin related"/>
    <property type="match status" value="1"/>
</dbReference>
<dbReference type="InterPro" id="IPR034294">
    <property type="entry name" value="Aquaporin_transptr"/>
</dbReference>
<feature type="transmembrane region" description="Helical" evidence="7">
    <location>
        <begin position="163"/>
        <end position="184"/>
    </location>
</feature>
<dbReference type="PANTHER" id="PTHR19139">
    <property type="entry name" value="AQUAPORIN TRANSPORTER"/>
    <property type="match status" value="1"/>
</dbReference>
<feature type="transmembrane region" description="Helical" evidence="7">
    <location>
        <begin position="204"/>
        <end position="226"/>
    </location>
</feature>
<dbReference type="NCBIfam" id="TIGR00861">
    <property type="entry name" value="MIP"/>
    <property type="match status" value="1"/>
</dbReference>
<comment type="subcellular location">
    <subcellularLocation>
        <location evidence="1">Membrane</location>
        <topology evidence="1">Multi-pass membrane protein</topology>
    </subcellularLocation>
</comment>
<dbReference type="WBParaSite" id="NBR_0001585901-mRNA-1">
    <property type="protein sequence ID" value="NBR_0001585901-mRNA-1"/>
    <property type="gene ID" value="NBR_0001585901"/>
</dbReference>
<dbReference type="GO" id="GO:0015250">
    <property type="term" value="F:water channel activity"/>
    <property type="evidence" value="ECO:0007669"/>
    <property type="project" value="TreeGrafter"/>
</dbReference>
<evidence type="ECO:0000256" key="6">
    <source>
        <dbReference type="RuleBase" id="RU000477"/>
    </source>
</evidence>
<dbReference type="Gene3D" id="1.20.1080.10">
    <property type="entry name" value="Glycerol uptake facilitator protein"/>
    <property type="match status" value="1"/>
</dbReference>
<evidence type="ECO:0000313" key="10">
    <source>
        <dbReference type="WBParaSite" id="NBR_0001585901-mRNA-1"/>
    </source>
</evidence>
<dbReference type="EMBL" id="UYSL01021922">
    <property type="protein sequence ID" value="VDL79454.1"/>
    <property type="molecule type" value="Genomic_DNA"/>
</dbReference>
<evidence type="ECO:0000256" key="1">
    <source>
        <dbReference type="ARBA" id="ARBA00004141"/>
    </source>
</evidence>
<dbReference type="SUPFAM" id="SSF81338">
    <property type="entry name" value="Aquaporin-like"/>
    <property type="match status" value="1"/>
</dbReference>
<dbReference type="InterPro" id="IPR000425">
    <property type="entry name" value="MIP"/>
</dbReference>
<keyword evidence="4 7" id="KW-1133">Transmembrane helix</keyword>
<dbReference type="PRINTS" id="PR00783">
    <property type="entry name" value="MINTRINSICP"/>
</dbReference>
<evidence type="ECO:0000256" key="2">
    <source>
        <dbReference type="ARBA" id="ARBA00006175"/>
    </source>
</evidence>
<dbReference type="STRING" id="27835.A0A0N4YGC7"/>
<feature type="transmembrane region" description="Helical" evidence="7">
    <location>
        <begin position="233"/>
        <end position="253"/>
    </location>
</feature>
<feature type="transmembrane region" description="Helical" evidence="7">
    <location>
        <begin position="288"/>
        <end position="308"/>
    </location>
</feature>
<evidence type="ECO:0000313" key="9">
    <source>
        <dbReference type="Proteomes" id="UP000271162"/>
    </source>
</evidence>
<dbReference type="Pfam" id="PF00230">
    <property type="entry name" value="MIP"/>
    <property type="match status" value="1"/>
</dbReference>
<dbReference type="InterPro" id="IPR023271">
    <property type="entry name" value="Aquaporin-like"/>
</dbReference>
<dbReference type="AlphaFoldDB" id="A0A0N4YGC7"/>
<evidence type="ECO:0000256" key="4">
    <source>
        <dbReference type="ARBA" id="ARBA00022989"/>
    </source>
</evidence>
<keyword evidence="3 6" id="KW-0812">Transmembrane</keyword>
<reference evidence="8 9" key="2">
    <citation type="submission" date="2018-11" db="EMBL/GenBank/DDBJ databases">
        <authorList>
            <consortium name="Pathogen Informatics"/>
        </authorList>
    </citation>
    <scope>NUCLEOTIDE SEQUENCE [LARGE SCALE GENOMIC DNA]</scope>
</reference>
<reference evidence="10" key="1">
    <citation type="submission" date="2017-02" db="UniProtKB">
        <authorList>
            <consortium name="WormBaseParasite"/>
        </authorList>
    </citation>
    <scope>IDENTIFICATION</scope>
</reference>
<evidence type="ECO:0000313" key="8">
    <source>
        <dbReference type="EMBL" id="VDL79454.1"/>
    </source>
</evidence>
<dbReference type="PANTHER" id="PTHR19139:SF199">
    <property type="entry name" value="MIP17260P"/>
    <property type="match status" value="1"/>
</dbReference>
<evidence type="ECO:0000256" key="7">
    <source>
        <dbReference type="SAM" id="Phobius"/>
    </source>
</evidence>
<proteinExistence type="inferred from homology"/>
<dbReference type="CDD" id="cd00333">
    <property type="entry name" value="MIP"/>
    <property type="match status" value="1"/>
</dbReference>
<accession>A0A0N4YGC7</accession>
<name>A0A0N4YGC7_NIPBR</name>
<gene>
    <name evidence="8" type="ORF">NBR_LOCUS15860</name>
</gene>
<evidence type="ECO:0000256" key="3">
    <source>
        <dbReference type="ARBA" id="ARBA00022692"/>
    </source>
</evidence>
<dbReference type="OMA" id="PAMVANH"/>
<evidence type="ECO:0000256" key="5">
    <source>
        <dbReference type="ARBA" id="ARBA00023136"/>
    </source>
</evidence>
<protein>
    <submittedName>
        <fullName evidence="10">Aquaporin-8 (inferred by orthology to a human protein)</fullName>
    </submittedName>
</protein>
<organism evidence="10">
    <name type="scientific">Nippostrongylus brasiliensis</name>
    <name type="common">Rat hookworm</name>
    <dbReference type="NCBI Taxonomy" id="27835"/>
    <lineage>
        <taxon>Eukaryota</taxon>
        <taxon>Metazoa</taxon>
        <taxon>Ecdysozoa</taxon>
        <taxon>Nematoda</taxon>
        <taxon>Chromadorea</taxon>
        <taxon>Rhabditida</taxon>
        <taxon>Rhabditina</taxon>
        <taxon>Rhabditomorpha</taxon>
        <taxon>Strongyloidea</taxon>
        <taxon>Heligmosomidae</taxon>
        <taxon>Nippostrongylus</taxon>
    </lineage>
</organism>
<dbReference type="Proteomes" id="UP000271162">
    <property type="component" value="Unassembled WGS sequence"/>
</dbReference>